<reference evidence="2 3" key="1">
    <citation type="submission" date="2015-01" db="EMBL/GenBank/DDBJ databases">
        <title>Evolution of Trichinella species and genotypes.</title>
        <authorList>
            <person name="Korhonen P.K."/>
            <person name="Edoardo P."/>
            <person name="Giuseppe L.R."/>
            <person name="Gasser R.B."/>
        </authorList>
    </citation>
    <scope>NUCLEOTIDE SEQUENCE [LARGE SCALE GENOMIC DNA]</scope>
    <source>
        <strain evidence="2">ISS1980</strain>
    </source>
</reference>
<proteinExistence type="predicted"/>
<keyword evidence="3" id="KW-1185">Reference proteome</keyword>
<keyword evidence="1" id="KW-0472">Membrane</keyword>
<dbReference type="AlphaFoldDB" id="A0A0V1MPM9"/>
<accession>A0A0V1MPM9</accession>
<keyword evidence="1" id="KW-0812">Transmembrane</keyword>
<name>A0A0V1MPM9_9BILA</name>
<feature type="non-terminal residue" evidence="2">
    <location>
        <position position="54"/>
    </location>
</feature>
<dbReference type="Proteomes" id="UP000054843">
    <property type="component" value="Unassembled WGS sequence"/>
</dbReference>
<feature type="non-terminal residue" evidence="2">
    <location>
        <position position="1"/>
    </location>
</feature>
<feature type="transmembrane region" description="Helical" evidence="1">
    <location>
        <begin position="15"/>
        <end position="38"/>
    </location>
</feature>
<evidence type="ECO:0000256" key="1">
    <source>
        <dbReference type="SAM" id="Phobius"/>
    </source>
</evidence>
<sequence length="54" mass="6406">LFMLWCIYCSCSGTLVYFLLVLVCTICAFFCFSTVGWFNRRLYHQAMLFTVLLF</sequence>
<protein>
    <submittedName>
        <fullName evidence="2">Uncharacterized protein</fullName>
    </submittedName>
</protein>
<keyword evidence="1" id="KW-1133">Transmembrane helix</keyword>
<evidence type="ECO:0000313" key="2">
    <source>
        <dbReference type="EMBL" id="KRZ73769.1"/>
    </source>
</evidence>
<organism evidence="2 3">
    <name type="scientific">Trichinella papuae</name>
    <dbReference type="NCBI Taxonomy" id="268474"/>
    <lineage>
        <taxon>Eukaryota</taxon>
        <taxon>Metazoa</taxon>
        <taxon>Ecdysozoa</taxon>
        <taxon>Nematoda</taxon>
        <taxon>Enoplea</taxon>
        <taxon>Dorylaimia</taxon>
        <taxon>Trichinellida</taxon>
        <taxon>Trichinellidae</taxon>
        <taxon>Trichinella</taxon>
    </lineage>
</organism>
<evidence type="ECO:0000313" key="3">
    <source>
        <dbReference type="Proteomes" id="UP000054843"/>
    </source>
</evidence>
<comment type="caution">
    <text evidence="2">The sequence shown here is derived from an EMBL/GenBank/DDBJ whole genome shotgun (WGS) entry which is preliminary data.</text>
</comment>
<dbReference type="EMBL" id="JYDO01000059">
    <property type="protein sequence ID" value="KRZ73769.1"/>
    <property type="molecule type" value="Genomic_DNA"/>
</dbReference>
<gene>
    <name evidence="2" type="ORF">T10_9350</name>
</gene>